<gene>
    <name evidence="2" type="ORF">ACFQ4G_05350</name>
</gene>
<name>A0ABW3WWJ8_9HYPH</name>
<feature type="region of interest" description="Disordered" evidence="1">
    <location>
        <begin position="58"/>
        <end position="87"/>
    </location>
</feature>
<evidence type="ECO:0000256" key="1">
    <source>
        <dbReference type="SAM" id="MobiDB-lite"/>
    </source>
</evidence>
<protein>
    <recommendedName>
        <fullName evidence="4">Helix-turn-helix domain-containing protein</fullName>
    </recommendedName>
</protein>
<comment type="caution">
    <text evidence="2">The sequence shown here is derived from an EMBL/GenBank/DDBJ whole genome shotgun (WGS) entry which is preliminary data.</text>
</comment>
<dbReference type="EMBL" id="JBHTND010000005">
    <property type="protein sequence ID" value="MFD1301009.1"/>
    <property type="molecule type" value="Genomic_DNA"/>
</dbReference>
<dbReference type="Proteomes" id="UP001597176">
    <property type="component" value="Unassembled WGS sequence"/>
</dbReference>
<reference evidence="3" key="1">
    <citation type="journal article" date="2019" name="Int. J. Syst. Evol. Microbiol.">
        <title>The Global Catalogue of Microorganisms (GCM) 10K type strain sequencing project: providing services to taxonomists for standard genome sequencing and annotation.</title>
        <authorList>
            <consortium name="The Broad Institute Genomics Platform"/>
            <consortium name="The Broad Institute Genome Sequencing Center for Infectious Disease"/>
            <person name="Wu L."/>
            <person name="Ma J."/>
        </authorList>
    </citation>
    <scope>NUCLEOTIDE SEQUENCE [LARGE SCALE GENOMIC DNA]</scope>
    <source>
        <strain evidence="3">CCUG 56108</strain>
    </source>
</reference>
<proteinExistence type="predicted"/>
<organism evidence="2 3">
    <name type="scientific">Methylobacterium marchantiae</name>
    <dbReference type="NCBI Taxonomy" id="600331"/>
    <lineage>
        <taxon>Bacteria</taxon>
        <taxon>Pseudomonadati</taxon>
        <taxon>Pseudomonadota</taxon>
        <taxon>Alphaproteobacteria</taxon>
        <taxon>Hyphomicrobiales</taxon>
        <taxon>Methylobacteriaceae</taxon>
        <taxon>Methylobacterium</taxon>
    </lineage>
</organism>
<keyword evidence="3" id="KW-1185">Reference proteome</keyword>
<dbReference type="RefSeq" id="WP_056306593.1">
    <property type="nucleotide sequence ID" value="NZ_JBHTND010000005.1"/>
</dbReference>
<evidence type="ECO:0008006" key="4">
    <source>
        <dbReference type="Google" id="ProtNLM"/>
    </source>
</evidence>
<sequence length="183" mass="19850">MAAGVSGRALAKVLGISEGAVRKLKDTRLVGAKLPGGLFDPDKAKALYSANVDRAMQRERPGAQTAVAAHASDAEPSASMPAPAAAGPDVTKARAFWTFEKAKREQIKRKKDEASSIERAPTLALVTTLARAFRDGLFGFIDRHYAEMAAELGVDPHVLYEVLTRYLRRYVETSIDRIKVALK</sequence>
<evidence type="ECO:0000313" key="3">
    <source>
        <dbReference type="Proteomes" id="UP001597176"/>
    </source>
</evidence>
<evidence type="ECO:0000313" key="2">
    <source>
        <dbReference type="EMBL" id="MFD1301009.1"/>
    </source>
</evidence>
<feature type="compositionally biased region" description="Low complexity" evidence="1">
    <location>
        <begin position="74"/>
        <end position="86"/>
    </location>
</feature>
<accession>A0ABW3WWJ8</accession>